<feature type="transmembrane region" description="Helical" evidence="1">
    <location>
        <begin position="82"/>
        <end position="100"/>
    </location>
</feature>
<evidence type="ECO:0000313" key="3">
    <source>
        <dbReference type="EMBL" id="KWT66693.1"/>
    </source>
</evidence>
<dbReference type="SMART" id="SM01259">
    <property type="entry name" value="LAB_N"/>
    <property type="match status" value="1"/>
</dbReference>
<dbReference type="STRING" id="121290.APY04_2324"/>
<name>A0A109BDB5_HYPSL</name>
<feature type="domain" description="Lipid A biosynthesis N-terminal" evidence="2">
    <location>
        <begin position="28"/>
        <end position="99"/>
    </location>
</feature>
<evidence type="ECO:0000256" key="1">
    <source>
        <dbReference type="SAM" id="Phobius"/>
    </source>
</evidence>
<dbReference type="PIRSF" id="PIRSF028440">
    <property type="entry name" value="UCP_LAB_N"/>
    <property type="match status" value="1"/>
</dbReference>
<dbReference type="EMBL" id="LMTR01000072">
    <property type="protein sequence ID" value="KWT66693.1"/>
    <property type="molecule type" value="Genomic_DNA"/>
</dbReference>
<proteinExistence type="predicted"/>
<evidence type="ECO:0000259" key="2">
    <source>
        <dbReference type="SMART" id="SM01259"/>
    </source>
</evidence>
<dbReference type="Pfam" id="PF07578">
    <property type="entry name" value="LAB_N"/>
    <property type="match status" value="1"/>
</dbReference>
<dbReference type="InterPro" id="IPR014546">
    <property type="entry name" value="UCP028440_lipidA_biosyn"/>
</dbReference>
<dbReference type="Proteomes" id="UP000059074">
    <property type="component" value="Unassembled WGS sequence"/>
</dbReference>
<organism evidence="3 4">
    <name type="scientific">Hyphomicrobium sulfonivorans</name>
    <dbReference type="NCBI Taxonomy" id="121290"/>
    <lineage>
        <taxon>Bacteria</taxon>
        <taxon>Pseudomonadati</taxon>
        <taxon>Pseudomonadota</taxon>
        <taxon>Alphaproteobacteria</taxon>
        <taxon>Hyphomicrobiales</taxon>
        <taxon>Hyphomicrobiaceae</taxon>
        <taxon>Hyphomicrobium</taxon>
    </lineage>
</organism>
<sequence>MEHLHTALTALADWWGKTPTYEIVWLGIGFMAQLMFSMRFIVQWIASERARRSIVPETFWYFSLVGGAMLLAYAIYRLDPVFIMGQAMGLIIYSRNIYFIRSSHKEEAAANGEAAAHSAQ</sequence>
<accession>A0A109BDB5</accession>
<feature type="transmembrane region" description="Helical" evidence="1">
    <location>
        <begin position="58"/>
        <end position="76"/>
    </location>
</feature>
<dbReference type="OrthoDB" id="9793186at2"/>
<feature type="transmembrane region" description="Helical" evidence="1">
    <location>
        <begin position="23"/>
        <end position="46"/>
    </location>
</feature>
<dbReference type="GO" id="GO:0008915">
    <property type="term" value="F:lipid-A-disaccharide synthase activity"/>
    <property type="evidence" value="ECO:0007669"/>
    <property type="project" value="InterPro"/>
</dbReference>
<dbReference type="PATRIC" id="fig|121290.4.peg.994"/>
<gene>
    <name evidence="3" type="ORF">APY04_2324</name>
</gene>
<dbReference type="InterPro" id="IPR011499">
    <property type="entry name" value="Lipid_A_biosynth_N"/>
</dbReference>
<keyword evidence="1" id="KW-0812">Transmembrane</keyword>
<keyword evidence="1" id="KW-1133">Transmembrane helix</keyword>
<protein>
    <submittedName>
        <fullName evidence="3">Lipid A biosynthesis-like protein</fullName>
    </submittedName>
</protein>
<keyword evidence="1" id="KW-0472">Membrane</keyword>
<reference evidence="3 4" key="1">
    <citation type="submission" date="2015-10" db="EMBL/GenBank/DDBJ databases">
        <title>Transcriptomic analysis of a linuron degrading triple-species bacterial consortium.</title>
        <authorList>
            <person name="Albers P."/>
        </authorList>
    </citation>
    <scope>NUCLEOTIDE SEQUENCE [LARGE SCALE GENOMIC DNA]</scope>
    <source>
        <strain evidence="3 4">WDL6</strain>
    </source>
</reference>
<dbReference type="AlphaFoldDB" id="A0A109BDB5"/>
<dbReference type="GO" id="GO:0009245">
    <property type="term" value="P:lipid A biosynthetic process"/>
    <property type="evidence" value="ECO:0007669"/>
    <property type="project" value="InterPro"/>
</dbReference>
<keyword evidence="4" id="KW-1185">Reference proteome</keyword>
<dbReference type="GO" id="GO:0016020">
    <property type="term" value="C:membrane"/>
    <property type="evidence" value="ECO:0007669"/>
    <property type="project" value="GOC"/>
</dbReference>
<evidence type="ECO:0000313" key="4">
    <source>
        <dbReference type="Proteomes" id="UP000059074"/>
    </source>
</evidence>
<comment type="caution">
    <text evidence="3">The sequence shown here is derived from an EMBL/GenBank/DDBJ whole genome shotgun (WGS) entry which is preliminary data.</text>
</comment>